<dbReference type="InterPro" id="IPR029787">
    <property type="entry name" value="Nucleotide_cyclase"/>
</dbReference>
<organism evidence="3 4">
    <name type="scientific">Nocardia alba</name>
    <dbReference type="NCBI Taxonomy" id="225051"/>
    <lineage>
        <taxon>Bacteria</taxon>
        <taxon>Bacillati</taxon>
        <taxon>Actinomycetota</taxon>
        <taxon>Actinomycetes</taxon>
        <taxon>Mycobacteriales</taxon>
        <taxon>Nocardiaceae</taxon>
        <taxon>Nocardia</taxon>
    </lineage>
</organism>
<protein>
    <submittedName>
        <fullName evidence="3">Diguanylate cyclase (GGDEF)-like protein</fullName>
    </submittedName>
</protein>
<comment type="caution">
    <text evidence="3">The sequence shown here is derived from an EMBL/GenBank/DDBJ whole genome shotgun (WGS) entry which is preliminary data.</text>
</comment>
<evidence type="ECO:0000313" key="4">
    <source>
        <dbReference type="Proteomes" id="UP000294856"/>
    </source>
</evidence>
<keyword evidence="4" id="KW-1185">Reference proteome</keyword>
<dbReference type="SMART" id="SM00267">
    <property type="entry name" value="GGDEF"/>
    <property type="match status" value="1"/>
</dbReference>
<dbReference type="GO" id="GO:0043709">
    <property type="term" value="P:cell adhesion involved in single-species biofilm formation"/>
    <property type="evidence" value="ECO:0007669"/>
    <property type="project" value="TreeGrafter"/>
</dbReference>
<feature type="transmembrane region" description="Helical" evidence="1">
    <location>
        <begin position="181"/>
        <end position="209"/>
    </location>
</feature>
<feature type="transmembrane region" description="Helical" evidence="1">
    <location>
        <begin position="82"/>
        <end position="100"/>
    </location>
</feature>
<dbReference type="PANTHER" id="PTHR45138">
    <property type="entry name" value="REGULATORY COMPONENTS OF SENSORY TRANSDUCTION SYSTEM"/>
    <property type="match status" value="1"/>
</dbReference>
<evidence type="ECO:0000313" key="3">
    <source>
        <dbReference type="EMBL" id="TCJ96942.1"/>
    </source>
</evidence>
<accession>A0A4R1FT95</accession>
<feature type="transmembrane region" description="Helical" evidence="1">
    <location>
        <begin position="155"/>
        <end position="174"/>
    </location>
</feature>
<dbReference type="PANTHER" id="PTHR45138:SF9">
    <property type="entry name" value="DIGUANYLATE CYCLASE DGCM-RELATED"/>
    <property type="match status" value="1"/>
</dbReference>
<dbReference type="RefSeq" id="WP_084472318.1">
    <property type="nucleotide sequence ID" value="NZ_SMFR01000002.1"/>
</dbReference>
<dbReference type="InterPro" id="IPR000160">
    <property type="entry name" value="GGDEF_dom"/>
</dbReference>
<keyword evidence="1" id="KW-1133">Transmembrane helix</keyword>
<dbReference type="GO" id="GO:0052621">
    <property type="term" value="F:diguanylate cyclase activity"/>
    <property type="evidence" value="ECO:0007669"/>
    <property type="project" value="TreeGrafter"/>
</dbReference>
<dbReference type="Pfam" id="PF00990">
    <property type="entry name" value="GGDEF"/>
    <property type="match status" value="1"/>
</dbReference>
<keyword evidence="1" id="KW-0812">Transmembrane</keyword>
<evidence type="ECO:0000259" key="2">
    <source>
        <dbReference type="PROSITE" id="PS50887"/>
    </source>
</evidence>
<dbReference type="OrthoDB" id="23692at2"/>
<dbReference type="GO" id="GO:1902201">
    <property type="term" value="P:negative regulation of bacterial-type flagellum-dependent cell motility"/>
    <property type="evidence" value="ECO:0007669"/>
    <property type="project" value="TreeGrafter"/>
</dbReference>
<sequence>MVSQTGSAVAKLVGRSSRIELGIIRSWWSDPLDYRWLIRTFQARGALGMMRGIVVTVGLTLAVTTSLNLYSSSGSEGWARAVTVFNTGMAVAGSAAWAFGPWPSERLSLALMATLDVLITCGCLAESSRVFGAFSLMQLVAPGAYIAMFHGPRVLALHAGWSLLSVLVLAALVLRAPGGDVALATSVVLTVAAVTIILMPALQFCYWILRMDALTDPLTGLLNRRGLDYYASSWFGPGAHLPICLMTIDLDRFKSVNDTYGHSAGDRALVRVAESLRATAPPGAVVARSGGEEFVVLARLGNDAAVAEAQRLCRAIKSHCGPVTASIGVACTGALPAHLRDLMCSSDTAMYRAKQLGGNRVFTATTTA</sequence>
<dbReference type="STRING" id="1210063.GCA_001612665_00635"/>
<dbReference type="GO" id="GO:0005886">
    <property type="term" value="C:plasma membrane"/>
    <property type="evidence" value="ECO:0007669"/>
    <property type="project" value="TreeGrafter"/>
</dbReference>
<proteinExistence type="predicted"/>
<name>A0A4R1FT95_9NOCA</name>
<dbReference type="NCBIfam" id="TIGR00254">
    <property type="entry name" value="GGDEF"/>
    <property type="match status" value="1"/>
</dbReference>
<dbReference type="SUPFAM" id="SSF55073">
    <property type="entry name" value="Nucleotide cyclase"/>
    <property type="match status" value="1"/>
</dbReference>
<dbReference type="EMBL" id="SMFR01000002">
    <property type="protein sequence ID" value="TCJ96942.1"/>
    <property type="molecule type" value="Genomic_DNA"/>
</dbReference>
<feature type="transmembrane region" description="Helical" evidence="1">
    <location>
        <begin position="49"/>
        <end position="70"/>
    </location>
</feature>
<reference evidence="3 4" key="1">
    <citation type="submission" date="2019-03" db="EMBL/GenBank/DDBJ databases">
        <title>Genomic Encyclopedia of Type Strains, Phase IV (KMG-IV): sequencing the most valuable type-strain genomes for metagenomic binning, comparative biology and taxonomic classification.</title>
        <authorList>
            <person name="Goeker M."/>
        </authorList>
    </citation>
    <scope>NUCLEOTIDE SEQUENCE [LARGE SCALE GENOMIC DNA]</scope>
    <source>
        <strain evidence="3 4">DSM 44684</strain>
    </source>
</reference>
<dbReference type="InterPro" id="IPR043128">
    <property type="entry name" value="Rev_trsase/Diguanyl_cyclase"/>
</dbReference>
<dbReference type="AlphaFoldDB" id="A0A4R1FT95"/>
<dbReference type="CDD" id="cd01949">
    <property type="entry name" value="GGDEF"/>
    <property type="match status" value="1"/>
</dbReference>
<dbReference type="InterPro" id="IPR050469">
    <property type="entry name" value="Diguanylate_Cyclase"/>
</dbReference>
<dbReference type="Proteomes" id="UP000294856">
    <property type="component" value="Unassembled WGS sequence"/>
</dbReference>
<feature type="domain" description="GGDEF" evidence="2">
    <location>
        <begin position="241"/>
        <end position="366"/>
    </location>
</feature>
<feature type="transmembrane region" description="Helical" evidence="1">
    <location>
        <begin position="130"/>
        <end position="149"/>
    </location>
</feature>
<dbReference type="Gene3D" id="3.30.70.270">
    <property type="match status" value="1"/>
</dbReference>
<keyword evidence="1" id="KW-0472">Membrane</keyword>
<gene>
    <name evidence="3" type="ORF">DFR71_2976</name>
</gene>
<dbReference type="PROSITE" id="PS50887">
    <property type="entry name" value="GGDEF"/>
    <property type="match status" value="1"/>
</dbReference>
<evidence type="ECO:0000256" key="1">
    <source>
        <dbReference type="SAM" id="Phobius"/>
    </source>
</evidence>